<evidence type="ECO:0000256" key="1">
    <source>
        <dbReference type="ARBA" id="ARBA00023002"/>
    </source>
</evidence>
<accession>A0AAD7JLQ8</accession>
<gene>
    <name evidence="2" type="ORF">DFH07DRAFT_738005</name>
</gene>
<dbReference type="InterPro" id="IPR036291">
    <property type="entry name" value="NAD(P)-bd_dom_sf"/>
</dbReference>
<dbReference type="Proteomes" id="UP001215280">
    <property type="component" value="Unassembled WGS sequence"/>
</dbReference>
<dbReference type="PANTHER" id="PTHR43157">
    <property type="entry name" value="PHOSPHATIDYLINOSITOL-GLYCAN BIOSYNTHESIS CLASS F PROTEIN-RELATED"/>
    <property type="match status" value="1"/>
</dbReference>
<dbReference type="EMBL" id="JARJLG010000036">
    <property type="protein sequence ID" value="KAJ7765100.1"/>
    <property type="molecule type" value="Genomic_DNA"/>
</dbReference>
<protein>
    <recommendedName>
        <fullName evidence="4">NAD(P)-binding protein</fullName>
    </recommendedName>
</protein>
<dbReference type="SUPFAM" id="SSF51735">
    <property type="entry name" value="NAD(P)-binding Rossmann-fold domains"/>
    <property type="match status" value="1"/>
</dbReference>
<dbReference type="InterPro" id="IPR002347">
    <property type="entry name" value="SDR_fam"/>
</dbReference>
<sequence length="346" mass="38473">MHLSMWALIKGQFDKQPPVVKTDLTGKTVVTVGTNTGLGFEAAKHFARMNPGRLILACRSQSRGQAAVDTEGGYGRGYTHVELWLIELGDFESVKHFADRFERDGGRLDILVENTAVSMQKYEATKDGWETSLQVNCLSTPLVAFLLLPSMIRTAQEHATIPRLVVVASETHYWVTISRKIYEKGNILATLGNAKYCTTKAMRMHYPLTKLLNVFFVRALNSCLGASLLIVDAVNPGFCVSKLRRNISGPVAWLANFMEWIMAFTTEEGGHRLVHGAVGILEDADTLLTKMAWTRGGYLNQCRVEEPSNFVVSAEGHRVQDQIWVSLLTEISLNVLTSVQDELIEV</sequence>
<keyword evidence="3" id="KW-1185">Reference proteome</keyword>
<dbReference type="Pfam" id="PF00106">
    <property type="entry name" value="adh_short"/>
    <property type="match status" value="1"/>
</dbReference>
<dbReference type="Gene3D" id="3.40.50.720">
    <property type="entry name" value="NAD(P)-binding Rossmann-like Domain"/>
    <property type="match status" value="1"/>
</dbReference>
<keyword evidence="1" id="KW-0560">Oxidoreductase</keyword>
<dbReference type="PANTHER" id="PTHR43157:SF31">
    <property type="entry name" value="PHOSPHATIDYLINOSITOL-GLYCAN BIOSYNTHESIS CLASS F PROTEIN"/>
    <property type="match status" value="1"/>
</dbReference>
<comment type="caution">
    <text evidence="2">The sequence shown here is derived from an EMBL/GenBank/DDBJ whole genome shotgun (WGS) entry which is preliminary data.</text>
</comment>
<proteinExistence type="predicted"/>
<organism evidence="2 3">
    <name type="scientific">Mycena maculata</name>
    <dbReference type="NCBI Taxonomy" id="230809"/>
    <lineage>
        <taxon>Eukaryota</taxon>
        <taxon>Fungi</taxon>
        <taxon>Dikarya</taxon>
        <taxon>Basidiomycota</taxon>
        <taxon>Agaricomycotina</taxon>
        <taxon>Agaricomycetes</taxon>
        <taxon>Agaricomycetidae</taxon>
        <taxon>Agaricales</taxon>
        <taxon>Marasmiineae</taxon>
        <taxon>Mycenaceae</taxon>
        <taxon>Mycena</taxon>
    </lineage>
</organism>
<dbReference type="GO" id="GO:0016491">
    <property type="term" value="F:oxidoreductase activity"/>
    <property type="evidence" value="ECO:0007669"/>
    <property type="project" value="UniProtKB-KW"/>
</dbReference>
<name>A0AAD7JLQ8_9AGAR</name>
<reference evidence="2" key="1">
    <citation type="submission" date="2023-03" db="EMBL/GenBank/DDBJ databases">
        <title>Massive genome expansion in bonnet fungi (Mycena s.s.) driven by repeated elements and novel gene families across ecological guilds.</title>
        <authorList>
            <consortium name="Lawrence Berkeley National Laboratory"/>
            <person name="Harder C.B."/>
            <person name="Miyauchi S."/>
            <person name="Viragh M."/>
            <person name="Kuo A."/>
            <person name="Thoen E."/>
            <person name="Andreopoulos B."/>
            <person name="Lu D."/>
            <person name="Skrede I."/>
            <person name="Drula E."/>
            <person name="Henrissat B."/>
            <person name="Morin E."/>
            <person name="Kohler A."/>
            <person name="Barry K."/>
            <person name="LaButti K."/>
            <person name="Morin E."/>
            <person name="Salamov A."/>
            <person name="Lipzen A."/>
            <person name="Mereny Z."/>
            <person name="Hegedus B."/>
            <person name="Baldrian P."/>
            <person name="Stursova M."/>
            <person name="Weitz H."/>
            <person name="Taylor A."/>
            <person name="Grigoriev I.V."/>
            <person name="Nagy L.G."/>
            <person name="Martin F."/>
            <person name="Kauserud H."/>
        </authorList>
    </citation>
    <scope>NUCLEOTIDE SEQUENCE</scope>
    <source>
        <strain evidence="2">CBHHK188m</strain>
    </source>
</reference>
<evidence type="ECO:0008006" key="4">
    <source>
        <dbReference type="Google" id="ProtNLM"/>
    </source>
</evidence>
<dbReference type="PRINTS" id="PR00081">
    <property type="entry name" value="GDHRDH"/>
</dbReference>
<evidence type="ECO:0000313" key="2">
    <source>
        <dbReference type="EMBL" id="KAJ7765100.1"/>
    </source>
</evidence>
<dbReference type="AlphaFoldDB" id="A0AAD7JLQ8"/>
<evidence type="ECO:0000313" key="3">
    <source>
        <dbReference type="Proteomes" id="UP001215280"/>
    </source>
</evidence>